<comment type="caution">
    <text evidence="1">The sequence shown here is derived from an EMBL/GenBank/DDBJ whole genome shotgun (WGS) entry which is preliminary data.</text>
</comment>
<evidence type="ECO:0000313" key="2">
    <source>
        <dbReference type="Proteomes" id="UP001162483"/>
    </source>
</evidence>
<dbReference type="Proteomes" id="UP001162483">
    <property type="component" value="Unassembled WGS sequence"/>
</dbReference>
<organism evidence="1 2">
    <name type="scientific">Staurois parvus</name>
    <dbReference type="NCBI Taxonomy" id="386267"/>
    <lineage>
        <taxon>Eukaryota</taxon>
        <taxon>Metazoa</taxon>
        <taxon>Chordata</taxon>
        <taxon>Craniata</taxon>
        <taxon>Vertebrata</taxon>
        <taxon>Euteleostomi</taxon>
        <taxon>Amphibia</taxon>
        <taxon>Batrachia</taxon>
        <taxon>Anura</taxon>
        <taxon>Neobatrachia</taxon>
        <taxon>Ranoidea</taxon>
        <taxon>Ranidae</taxon>
        <taxon>Staurois</taxon>
    </lineage>
</organism>
<name>A0ABN9AHU5_9NEOB</name>
<gene>
    <name evidence="1" type="ORF">SPARVUS_LOCUS542617</name>
</gene>
<reference evidence="1" key="1">
    <citation type="submission" date="2023-05" db="EMBL/GenBank/DDBJ databases">
        <authorList>
            <person name="Stuckert A."/>
        </authorList>
    </citation>
    <scope>NUCLEOTIDE SEQUENCE</scope>
</reference>
<keyword evidence="2" id="KW-1185">Reference proteome</keyword>
<protein>
    <recommendedName>
        <fullName evidence="3">Secreted protein</fullName>
    </recommendedName>
</protein>
<evidence type="ECO:0008006" key="3">
    <source>
        <dbReference type="Google" id="ProtNLM"/>
    </source>
</evidence>
<accession>A0ABN9AHU5</accession>
<dbReference type="EMBL" id="CATNWA010000184">
    <property type="protein sequence ID" value="CAI9534177.1"/>
    <property type="molecule type" value="Genomic_DNA"/>
</dbReference>
<proteinExistence type="predicted"/>
<sequence length="61" mass="6715">MHMLRLVCIAIGSVCDQHRANQHCSGRGSRVSHPPTAERKLLLQALTSALLDIDRSHKTAL</sequence>
<evidence type="ECO:0000313" key="1">
    <source>
        <dbReference type="EMBL" id="CAI9534177.1"/>
    </source>
</evidence>